<dbReference type="PIRSF" id="PIRSF015617">
    <property type="entry name" value="Adensltrnsf_CobA"/>
    <property type="match status" value="1"/>
</dbReference>
<accession>A0ABS7L5B7</accession>
<dbReference type="PANTHER" id="PTHR46638">
    <property type="entry name" value="CORRINOID ADENOSYLTRANSFERASE"/>
    <property type="match status" value="1"/>
</dbReference>
<dbReference type="RefSeq" id="WP_087209655.1">
    <property type="nucleotide sequence ID" value="NZ_CP173660.1"/>
</dbReference>
<evidence type="ECO:0000313" key="2">
    <source>
        <dbReference type="Proteomes" id="UP000779049"/>
    </source>
</evidence>
<dbReference type="EMBL" id="VIRV01000003">
    <property type="protein sequence ID" value="MBY0758205.1"/>
    <property type="molecule type" value="Genomic_DNA"/>
</dbReference>
<dbReference type="Proteomes" id="UP000779049">
    <property type="component" value="Unassembled WGS sequence"/>
</dbReference>
<organism evidence="1 2">
    <name type="scientific">Sellimonas caecigallum</name>
    <dbReference type="NCBI Taxonomy" id="2592333"/>
    <lineage>
        <taxon>Bacteria</taxon>
        <taxon>Bacillati</taxon>
        <taxon>Bacillota</taxon>
        <taxon>Clostridia</taxon>
        <taxon>Lachnospirales</taxon>
        <taxon>Lachnospiraceae</taxon>
        <taxon>Sellimonas</taxon>
    </lineage>
</organism>
<dbReference type="InterPro" id="IPR003724">
    <property type="entry name" value="CblAdoTrfase_CobA"/>
</dbReference>
<dbReference type="Gene3D" id="3.40.50.300">
    <property type="entry name" value="P-loop containing nucleotide triphosphate hydrolases"/>
    <property type="match status" value="1"/>
</dbReference>
<reference evidence="1 2" key="1">
    <citation type="journal article" date="2020" name="New Microbes New Infect">
        <title>Sellimonas caecigallum sp. nov., description and genome sequence of a new member of the Sellimonas genus isolated from the cecum of feral chicken.</title>
        <authorList>
            <person name="Wongkuna S."/>
            <person name="Ghimire S."/>
            <person name="Antony L."/>
            <person name="Chankhamhaengdecha S."/>
            <person name="Janvilisri T."/>
            <person name="Scaria J."/>
        </authorList>
    </citation>
    <scope>NUCLEOTIDE SEQUENCE [LARGE SCALE GENOMIC DNA]</scope>
    <source>
        <strain evidence="1 2">SW451</strain>
    </source>
</reference>
<dbReference type="InterPro" id="IPR027417">
    <property type="entry name" value="P-loop_NTPase"/>
</dbReference>
<gene>
    <name evidence="1" type="ORF">FLB61_03665</name>
</gene>
<name>A0ABS7L5B7_9FIRM</name>
<sequence>MTEKGRIHIYCGDGKGKTTAAIGLIVRASGRGKRTLLVRFLKKEDSGELFVLDAIPEVERMKMPDTKGFYWTLKDEEKEELKKAYHDAWEVIQKKAVSGAYDLLVMDELMAAYGYGLVPREEVVRFLKEKPEHLEVVMTGRDPDEAILSQADYISEIRAVRHPFEKGVPAREGIEF</sequence>
<dbReference type="SUPFAM" id="SSF52540">
    <property type="entry name" value="P-loop containing nucleoside triphosphate hydrolases"/>
    <property type="match status" value="1"/>
</dbReference>
<comment type="caution">
    <text evidence="1">The sequence shown here is derived from an EMBL/GenBank/DDBJ whole genome shotgun (WGS) entry which is preliminary data.</text>
</comment>
<dbReference type="Pfam" id="PF02572">
    <property type="entry name" value="CobA_CobO_BtuR"/>
    <property type="match status" value="1"/>
</dbReference>
<dbReference type="PANTHER" id="PTHR46638:SF1">
    <property type="entry name" value="CORRINOID ADENOSYLTRANSFERASE"/>
    <property type="match status" value="1"/>
</dbReference>
<keyword evidence="2" id="KW-1185">Reference proteome</keyword>
<proteinExistence type="predicted"/>
<evidence type="ECO:0000313" key="1">
    <source>
        <dbReference type="EMBL" id="MBY0758205.1"/>
    </source>
</evidence>
<protein>
    <submittedName>
        <fullName evidence="1">Cob(I)yrinic acid a,c-diamide adenosyltransferase</fullName>
    </submittedName>
</protein>